<organism evidence="4 5">
    <name type="scientific">Pycnococcus provasolii</name>
    <dbReference type="NCBI Taxonomy" id="41880"/>
    <lineage>
        <taxon>Eukaryota</taxon>
        <taxon>Viridiplantae</taxon>
        <taxon>Chlorophyta</taxon>
        <taxon>Pseudoscourfieldiophyceae</taxon>
        <taxon>Pseudoscourfieldiales</taxon>
        <taxon>Pycnococcaceae</taxon>
        <taxon>Pycnococcus</taxon>
    </lineage>
</organism>
<proteinExistence type="predicted"/>
<sequence>MLRHTLLQTAGLVLILVLKLAQADLDSSTEEGASRKPRLTADLQLVRIVEGVRPSQISVRCTTPRTNALGRFTYTRTDSTIAHQIGLPHTLLHGVYDDDRVRCLVTTTTTTSVQQSFSLQLSLPTRDFEFALNDKSVMTLRFTSVKSESDVRAVVRIRRDDSAHGDDGTKMRKKVDAFTIMCIFLPPTSVGILCLVVLYRTMRSRNPPEAEEDEENSHPPSAPVKPLHIPQFRDGTLIVEPDGSWSVAVTEDAYAFASEFERNAMDLPRASADDATRFLRNAREY</sequence>
<dbReference type="Proteomes" id="UP000660262">
    <property type="component" value="Unassembled WGS sequence"/>
</dbReference>
<evidence type="ECO:0000313" key="5">
    <source>
        <dbReference type="Proteomes" id="UP000660262"/>
    </source>
</evidence>
<feature type="region of interest" description="Disordered" evidence="1">
    <location>
        <begin position="207"/>
        <end position="227"/>
    </location>
</feature>
<evidence type="ECO:0008006" key="6">
    <source>
        <dbReference type="Google" id="ProtNLM"/>
    </source>
</evidence>
<keyword evidence="5" id="KW-1185">Reference proteome</keyword>
<dbReference type="AlphaFoldDB" id="A0A830HTH7"/>
<protein>
    <recommendedName>
        <fullName evidence="6">Membrane-associated protein</fullName>
    </recommendedName>
</protein>
<keyword evidence="3" id="KW-0732">Signal</keyword>
<feature type="transmembrane region" description="Helical" evidence="2">
    <location>
        <begin position="177"/>
        <end position="199"/>
    </location>
</feature>
<keyword evidence="2" id="KW-0812">Transmembrane</keyword>
<name>A0A830HTH7_9CHLO</name>
<comment type="caution">
    <text evidence="4">The sequence shown here is derived from an EMBL/GenBank/DDBJ whole genome shotgun (WGS) entry which is preliminary data.</text>
</comment>
<dbReference type="EMBL" id="BNJQ01000028">
    <property type="protein sequence ID" value="GHP10288.1"/>
    <property type="molecule type" value="Genomic_DNA"/>
</dbReference>
<accession>A0A830HTH7</accession>
<feature type="chain" id="PRO_5032790615" description="Membrane-associated protein" evidence="3">
    <location>
        <begin position="24"/>
        <end position="285"/>
    </location>
</feature>
<keyword evidence="2" id="KW-0472">Membrane</keyword>
<keyword evidence="2" id="KW-1133">Transmembrane helix</keyword>
<feature type="signal peptide" evidence="3">
    <location>
        <begin position="1"/>
        <end position="23"/>
    </location>
</feature>
<gene>
    <name evidence="4" type="ORF">PPROV_000901900</name>
</gene>
<evidence type="ECO:0000256" key="3">
    <source>
        <dbReference type="SAM" id="SignalP"/>
    </source>
</evidence>
<evidence type="ECO:0000256" key="1">
    <source>
        <dbReference type="SAM" id="MobiDB-lite"/>
    </source>
</evidence>
<reference evidence="4" key="1">
    <citation type="submission" date="2020-10" db="EMBL/GenBank/DDBJ databases">
        <title>Unveiling of a novel bifunctional photoreceptor, Dualchrome1, isolated from a cosmopolitan green alga.</title>
        <authorList>
            <person name="Suzuki S."/>
            <person name="Kawachi M."/>
        </authorList>
    </citation>
    <scope>NUCLEOTIDE SEQUENCE</scope>
    <source>
        <strain evidence="4">NIES 2893</strain>
    </source>
</reference>
<evidence type="ECO:0000313" key="4">
    <source>
        <dbReference type="EMBL" id="GHP10288.1"/>
    </source>
</evidence>
<evidence type="ECO:0000256" key="2">
    <source>
        <dbReference type="SAM" id="Phobius"/>
    </source>
</evidence>